<dbReference type="Gene3D" id="1.20.120.1020">
    <property type="entry name" value="Prion-inhibition and propagation, HeLo domain"/>
    <property type="match status" value="1"/>
</dbReference>
<keyword evidence="4" id="KW-1185">Reference proteome</keyword>
<comment type="caution">
    <text evidence="3">The sequence shown here is derived from an EMBL/GenBank/DDBJ whole genome shotgun (WGS) entry which is preliminary data.</text>
</comment>
<sequence>MKQADGNLVGQYLASIDGLFRQEEQLSRPYTVGSQTEVERSEVEKHSLVKTANNLPLKHGGGSTPSIPSRVCWAIRQRQFERLVANISAQVADLENIIPTQEMERHLDQMRSEDATEIKRTLEVTPENVDLFNEVAQAVD</sequence>
<organism evidence="3 4">
    <name type="scientific">Lasiosphaeris hirsuta</name>
    <dbReference type="NCBI Taxonomy" id="260670"/>
    <lineage>
        <taxon>Eukaryota</taxon>
        <taxon>Fungi</taxon>
        <taxon>Dikarya</taxon>
        <taxon>Ascomycota</taxon>
        <taxon>Pezizomycotina</taxon>
        <taxon>Sordariomycetes</taxon>
        <taxon>Sordariomycetidae</taxon>
        <taxon>Sordariales</taxon>
        <taxon>Lasiosphaeriaceae</taxon>
        <taxon>Lasiosphaeris</taxon>
    </lineage>
</organism>
<reference evidence="3" key="1">
    <citation type="submission" date="2023-06" db="EMBL/GenBank/DDBJ databases">
        <title>Genome-scale phylogeny and comparative genomics of the fungal order Sordariales.</title>
        <authorList>
            <consortium name="Lawrence Berkeley National Laboratory"/>
            <person name="Hensen N."/>
            <person name="Bonometti L."/>
            <person name="Westerberg I."/>
            <person name="Brannstrom I.O."/>
            <person name="Guillou S."/>
            <person name="Cros-Aarteil S."/>
            <person name="Calhoun S."/>
            <person name="Haridas S."/>
            <person name="Kuo A."/>
            <person name="Mondo S."/>
            <person name="Pangilinan J."/>
            <person name="Riley R."/>
            <person name="Labutti K."/>
            <person name="Andreopoulos B."/>
            <person name="Lipzen A."/>
            <person name="Chen C."/>
            <person name="Yanf M."/>
            <person name="Daum C."/>
            <person name="Ng V."/>
            <person name="Clum A."/>
            <person name="Steindorff A."/>
            <person name="Ohm R."/>
            <person name="Martin F."/>
            <person name="Silar P."/>
            <person name="Natvig D."/>
            <person name="Lalanne C."/>
            <person name="Gautier V."/>
            <person name="Ament-Velasquez S.L."/>
            <person name="Kruys A."/>
            <person name="Hutchinson M.I."/>
            <person name="Powell A.J."/>
            <person name="Barry K."/>
            <person name="Miller A.N."/>
            <person name="Grigoriev I.V."/>
            <person name="Debuchy R."/>
            <person name="Gladieux P."/>
            <person name="Thoren M.H."/>
            <person name="Johannesson H."/>
        </authorList>
    </citation>
    <scope>NUCLEOTIDE SEQUENCE</scope>
    <source>
        <strain evidence="3">SMH4607-1</strain>
    </source>
</reference>
<feature type="compositionally biased region" description="Basic and acidic residues" evidence="1">
    <location>
        <begin position="37"/>
        <end position="47"/>
    </location>
</feature>
<evidence type="ECO:0000313" key="4">
    <source>
        <dbReference type="Proteomes" id="UP001172102"/>
    </source>
</evidence>
<dbReference type="Pfam" id="PF14479">
    <property type="entry name" value="HeLo"/>
    <property type="match status" value="1"/>
</dbReference>
<gene>
    <name evidence="3" type="ORF">B0H67DRAFT_648190</name>
</gene>
<proteinExistence type="predicted"/>
<evidence type="ECO:0000313" key="3">
    <source>
        <dbReference type="EMBL" id="KAK0708088.1"/>
    </source>
</evidence>
<feature type="domain" description="Prion-inhibition and propagation HeLo" evidence="2">
    <location>
        <begin position="7"/>
        <end position="119"/>
    </location>
</feature>
<dbReference type="EMBL" id="JAUKUA010000006">
    <property type="protein sequence ID" value="KAK0708088.1"/>
    <property type="molecule type" value="Genomic_DNA"/>
</dbReference>
<evidence type="ECO:0000259" key="2">
    <source>
        <dbReference type="Pfam" id="PF14479"/>
    </source>
</evidence>
<protein>
    <recommendedName>
        <fullName evidence="2">Prion-inhibition and propagation HeLo domain-containing protein</fullName>
    </recommendedName>
</protein>
<accession>A0AA40A2N2</accession>
<evidence type="ECO:0000256" key="1">
    <source>
        <dbReference type="SAM" id="MobiDB-lite"/>
    </source>
</evidence>
<dbReference type="AlphaFoldDB" id="A0AA40A2N2"/>
<name>A0AA40A2N2_9PEZI</name>
<dbReference type="Proteomes" id="UP001172102">
    <property type="component" value="Unassembled WGS sequence"/>
</dbReference>
<feature type="region of interest" description="Disordered" evidence="1">
    <location>
        <begin position="31"/>
        <end position="65"/>
    </location>
</feature>
<dbReference type="InterPro" id="IPR038305">
    <property type="entry name" value="HeLo_sf"/>
</dbReference>
<dbReference type="InterPro" id="IPR029498">
    <property type="entry name" value="HeLo_dom"/>
</dbReference>